<dbReference type="Gene3D" id="3.40.50.720">
    <property type="entry name" value="NAD(P)-binding Rossmann-like Domain"/>
    <property type="match status" value="1"/>
</dbReference>
<comment type="caution">
    <text evidence="5">The sequence shown here is derived from an EMBL/GenBank/DDBJ whole genome shotgun (WGS) entry which is preliminary data.</text>
</comment>
<evidence type="ECO:0000259" key="3">
    <source>
        <dbReference type="Pfam" id="PF01408"/>
    </source>
</evidence>
<dbReference type="InterPro" id="IPR050463">
    <property type="entry name" value="Gfo/Idh/MocA_oxidrdct_glycsds"/>
</dbReference>
<dbReference type="PANTHER" id="PTHR43818:SF11">
    <property type="entry name" value="BCDNA.GH03377"/>
    <property type="match status" value="1"/>
</dbReference>
<organism evidence="5 6">
    <name type="scientific">Microbacterium mangrovi</name>
    <dbReference type="NCBI Taxonomy" id="1348253"/>
    <lineage>
        <taxon>Bacteria</taxon>
        <taxon>Bacillati</taxon>
        <taxon>Actinomycetota</taxon>
        <taxon>Actinomycetes</taxon>
        <taxon>Micrococcales</taxon>
        <taxon>Microbacteriaceae</taxon>
        <taxon>Microbacterium</taxon>
    </lineage>
</organism>
<dbReference type="SUPFAM" id="SSF55347">
    <property type="entry name" value="Glyceraldehyde-3-phosphate dehydrogenase-like, C-terminal domain"/>
    <property type="match status" value="1"/>
</dbReference>
<name>A0A0B2A8F9_9MICO</name>
<dbReference type="AlphaFoldDB" id="A0A0B2A8F9"/>
<keyword evidence="6" id="KW-1185">Reference proteome</keyword>
<gene>
    <name evidence="5" type="ORF">LK09_09905</name>
</gene>
<dbReference type="GO" id="GO:0000166">
    <property type="term" value="F:nucleotide binding"/>
    <property type="evidence" value="ECO:0007669"/>
    <property type="project" value="InterPro"/>
</dbReference>
<sequence length="391" mass="41778">MKNLNVGLISVGWMGRLHSRAYLAAAHHYPELPVRAVLKRAADPDAGGRRHATDVLGYEAADADYRDLLADPAIDLVSICAPNFLHHEIALAAAAAGKPFWIEKPMGRSAEESREIADAAASAGVVTAVGFNYRHAPAIAHARRLIREGAIGDVTNVRVAFLADYSSDPLGALTWRFERARAGSGVLGDLLSHGFDLAQYLVGPLARVSADTETFIRRRPLPSADAASHFSRGAEDAPAGDVENEDYAVVTARFDNGAIGVFESSRIAVGPHAEYTIEVYGTRGSLRWDFQRLNELRLADDPSGYRTVMANPRFGDFGRFQPGAGTGMGFDDLKTIEASLFLRSVAEGRQLAPSAADGWAAAEIADAALRSAGTRTWVDVPRVAGVTTIGA</sequence>
<keyword evidence="2" id="KW-0520">NAD</keyword>
<keyword evidence="1" id="KW-0560">Oxidoreductase</keyword>
<dbReference type="InterPro" id="IPR000683">
    <property type="entry name" value="Gfo/Idh/MocA-like_OxRdtase_N"/>
</dbReference>
<dbReference type="GO" id="GO:0016491">
    <property type="term" value="F:oxidoreductase activity"/>
    <property type="evidence" value="ECO:0007669"/>
    <property type="project" value="UniProtKB-KW"/>
</dbReference>
<dbReference type="InterPro" id="IPR036291">
    <property type="entry name" value="NAD(P)-bd_dom_sf"/>
</dbReference>
<accession>A0A0B2A8F9</accession>
<dbReference type="PANTHER" id="PTHR43818">
    <property type="entry name" value="BCDNA.GH03377"/>
    <property type="match status" value="1"/>
</dbReference>
<evidence type="ECO:0000256" key="2">
    <source>
        <dbReference type="ARBA" id="ARBA00023027"/>
    </source>
</evidence>
<dbReference type="Proteomes" id="UP000031030">
    <property type="component" value="Unassembled WGS sequence"/>
</dbReference>
<dbReference type="Pfam" id="PF22725">
    <property type="entry name" value="GFO_IDH_MocA_C3"/>
    <property type="match status" value="1"/>
</dbReference>
<protein>
    <submittedName>
        <fullName evidence="5">Myo-inositol 2-dehydrogenase</fullName>
    </submittedName>
</protein>
<dbReference type="Pfam" id="PF01408">
    <property type="entry name" value="GFO_IDH_MocA"/>
    <property type="match status" value="1"/>
</dbReference>
<dbReference type="SUPFAM" id="SSF51735">
    <property type="entry name" value="NAD(P)-binding Rossmann-fold domains"/>
    <property type="match status" value="1"/>
</dbReference>
<dbReference type="STRING" id="1348253.LK09_09905"/>
<reference evidence="5 6" key="1">
    <citation type="submission" date="2014-11" db="EMBL/GenBank/DDBJ databases">
        <title>Genome sequence of Microbacterium mangrovi MUSC 115(T).</title>
        <authorList>
            <person name="Lee L.-H."/>
        </authorList>
    </citation>
    <scope>NUCLEOTIDE SEQUENCE [LARGE SCALE GENOMIC DNA]</scope>
    <source>
        <strain evidence="5 6">MUSC 115</strain>
    </source>
</reference>
<dbReference type="InterPro" id="IPR055170">
    <property type="entry name" value="GFO_IDH_MocA-like_dom"/>
</dbReference>
<evidence type="ECO:0000256" key="1">
    <source>
        <dbReference type="ARBA" id="ARBA00023002"/>
    </source>
</evidence>
<dbReference type="OrthoDB" id="9792085at2"/>
<dbReference type="Gene3D" id="3.30.360.10">
    <property type="entry name" value="Dihydrodipicolinate Reductase, domain 2"/>
    <property type="match status" value="1"/>
</dbReference>
<dbReference type="RefSeq" id="WP_039398792.1">
    <property type="nucleotide sequence ID" value="NZ_JTDK01000008.1"/>
</dbReference>
<evidence type="ECO:0000259" key="4">
    <source>
        <dbReference type="Pfam" id="PF22725"/>
    </source>
</evidence>
<dbReference type="EMBL" id="JTDK01000008">
    <property type="protein sequence ID" value="KHK97797.1"/>
    <property type="molecule type" value="Genomic_DNA"/>
</dbReference>
<evidence type="ECO:0000313" key="6">
    <source>
        <dbReference type="Proteomes" id="UP000031030"/>
    </source>
</evidence>
<proteinExistence type="predicted"/>
<feature type="domain" description="GFO/IDH/MocA-like oxidoreductase" evidence="4">
    <location>
        <begin position="140"/>
        <end position="287"/>
    </location>
</feature>
<feature type="domain" description="Gfo/Idh/MocA-like oxidoreductase N-terminal" evidence="3">
    <location>
        <begin position="4"/>
        <end position="131"/>
    </location>
</feature>
<evidence type="ECO:0000313" key="5">
    <source>
        <dbReference type="EMBL" id="KHK97797.1"/>
    </source>
</evidence>